<dbReference type="Proteomes" id="UP000027222">
    <property type="component" value="Unassembled WGS sequence"/>
</dbReference>
<keyword evidence="1" id="KW-0732">Signal</keyword>
<sequence length="125" mass="13707">MYFTTKSVSLFLIGVTASASNQADITARSVLAELSAVFFSNVNLTGASFSPSNLVQGVCNTLPCCWLDRAESILIGPGYACTFFVFLDMRAAKPISEKRIEYPYAVGARRQVRYFVGLREASLLF</sequence>
<accession>A0A067TQU2</accession>
<dbReference type="HOGENOM" id="CLU_1992804_0_0_1"/>
<organism evidence="2 3">
    <name type="scientific">Galerina marginata (strain CBS 339.88)</name>
    <dbReference type="NCBI Taxonomy" id="685588"/>
    <lineage>
        <taxon>Eukaryota</taxon>
        <taxon>Fungi</taxon>
        <taxon>Dikarya</taxon>
        <taxon>Basidiomycota</taxon>
        <taxon>Agaricomycotina</taxon>
        <taxon>Agaricomycetes</taxon>
        <taxon>Agaricomycetidae</taxon>
        <taxon>Agaricales</taxon>
        <taxon>Agaricineae</taxon>
        <taxon>Strophariaceae</taxon>
        <taxon>Galerina</taxon>
    </lineage>
</organism>
<evidence type="ECO:0008006" key="4">
    <source>
        <dbReference type="Google" id="ProtNLM"/>
    </source>
</evidence>
<evidence type="ECO:0000313" key="2">
    <source>
        <dbReference type="EMBL" id="KDR84692.1"/>
    </source>
</evidence>
<dbReference type="AlphaFoldDB" id="A0A067TQU2"/>
<feature type="signal peptide" evidence="1">
    <location>
        <begin position="1"/>
        <end position="18"/>
    </location>
</feature>
<reference evidence="3" key="1">
    <citation type="journal article" date="2014" name="Proc. Natl. Acad. Sci. U.S.A.">
        <title>Extensive sampling of basidiomycete genomes demonstrates inadequacy of the white-rot/brown-rot paradigm for wood decay fungi.</title>
        <authorList>
            <person name="Riley R."/>
            <person name="Salamov A.A."/>
            <person name="Brown D.W."/>
            <person name="Nagy L.G."/>
            <person name="Floudas D."/>
            <person name="Held B.W."/>
            <person name="Levasseur A."/>
            <person name="Lombard V."/>
            <person name="Morin E."/>
            <person name="Otillar R."/>
            <person name="Lindquist E.A."/>
            <person name="Sun H."/>
            <person name="LaButti K.M."/>
            <person name="Schmutz J."/>
            <person name="Jabbour D."/>
            <person name="Luo H."/>
            <person name="Baker S.E."/>
            <person name="Pisabarro A.G."/>
            <person name="Walton J.D."/>
            <person name="Blanchette R.A."/>
            <person name="Henrissat B."/>
            <person name="Martin F."/>
            <person name="Cullen D."/>
            <person name="Hibbett D.S."/>
            <person name="Grigoriev I.V."/>
        </authorList>
    </citation>
    <scope>NUCLEOTIDE SEQUENCE [LARGE SCALE GENOMIC DNA]</scope>
    <source>
        <strain evidence="3">CBS 339.88</strain>
    </source>
</reference>
<evidence type="ECO:0000313" key="3">
    <source>
        <dbReference type="Proteomes" id="UP000027222"/>
    </source>
</evidence>
<proteinExistence type="predicted"/>
<keyword evidence="3" id="KW-1185">Reference proteome</keyword>
<gene>
    <name evidence="2" type="ORF">GALMADRAFT_206211</name>
</gene>
<evidence type="ECO:0000256" key="1">
    <source>
        <dbReference type="SAM" id="SignalP"/>
    </source>
</evidence>
<dbReference type="EMBL" id="KL142368">
    <property type="protein sequence ID" value="KDR84692.1"/>
    <property type="molecule type" value="Genomic_DNA"/>
</dbReference>
<name>A0A067TQU2_GALM3</name>
<feature type="chain" id="PRO_5001649488" description="Hydrophobin" evidence="1">
    <location>
        <begin position="19"/>
        <end position="125"/>
    </location>
</feature>
<protein>
    <recommendedName>
        <fullName evidence="4">Hydrophobin</fullName>
    </recommendedName>
</protein>